<accession>A0ABW1J7V9</accession>
<sequence>MSADDLLAEVRAAAEHLAQAEARRRTAVAAAFTAGLPRTAIAEAAGMTRDGVYKLVKTTRDTPT</sequence>
<name>A0ABW1J7V9_9PSEU</name>
<comment type="caution">
    <text evidence="1">The sequence shown here is derived from an EMBL/GenBank/DDBJ whole genome shotgun (WGS) entry which is preliminary data.</text>
</comment>
<dbReference type="Proteomes" id="UP001596302">
    <property type="component" value="Unassembled WGS sequence"/>
</dbReference>
<gene>
    <name evidence="1" type="ORF">ACFQE5_22425</name>
</gene>
<dbReference type="RefSeq" id="WP_379587853.1">
    <property type="nucleotide sequence ID" value="NZ_JBHSQW010000044.1"/>
</dbReference>
<proteinExistence type="predicted"/>
<organism evidence="1 2">
    <name type="scientific">Pseudonocardia hispaniensis</name>
    <dbReference type="NCBI Taxonomy" id="904933"/>
    <lineage>
        <taxon>Bacteria</taxon>
        <taxon>Bacillati</taxon>
        <taxon>Actinomycetota</taxon>
        <taxon>Actinomycetes</taxon>
        <taxon>Pseudonocardiales</taxon>
        <taxon>Pseudonocardiaceae</taxon>
        <taxon>Pseudonocardia</taxon>
    </lineage>
</organism>
<reference evidence="2" key="1">
    <citation type="journal article" date="2019" name="Int. J. Syst. Evol. Microbiol.">
        <title>The Global Catalogue of Microorganisms (GCM) 10K type strain sequencing project: providing services to taxonomists for standard genome sequencing and annotation.</title>
        <authorList>
            <consortium name="The Broad Institute Genomics Platform"/>
            <consortium name="The Broad Institute Genome Sequencing Center for Infectious Disease"/>
            <person name="Wu L."/>
            <person name="Ma J."/>
        </authorList>
    </citation>
    <scope>NUCLEOTIDE SEQUENCE [LARGE SCALE GENOMIC DNA]</scope>
    <source>
        <strain evidence="2">CCM 8391</strain>
    </source>
</reference>
<evidence type="ECO:0000313" key="2">
    <source>
        <dbReference type="Proteomes" id="UP001596302"/>
    </source>
</evidence>
<keyword evidence="2" id="KW-1185">Reference proteome</keyword>
<dbReference type="EMBL" id="JBHSQW010000044">
    <property type="protein sequence ID" value="MFC5996971.1"/>
    <property type="molecule type" value="Genomic_DNA"/>
</dbReference>
<evidence type="ECO:0000313" key="1">
    <source>
        <dbReference type="EMBL" id="MFC5996971.1"/>
    </source>
</evidence>
<protein>
    <submittedName>
        <fullName evidence="1">Uncharacterized protein</fullName>
    </submittedName>
</protein>